<dbReference type="Proteomes" id="UP000030676">
    <property type="component" value="Unassembled WGS sequence"/>
</dbReference>
<gene>
    <name evidence="1" type="ORF">FOPG_18086</name>
</gene>
<protein>
    <submittedName>
        <fullName evidence="1">Uncharacterized protein</fullName>
    </submittedName>
</protein>
<evidence type="ECO:0000313" key="1">
    <source>
        <dbReference type="EMBL" id="EXL65696.1"/>
    </source>
</evidence>
<dbReference type="EMBL" id="JH659116">
    <property type="protein sequence ID" value="EXL65696.1"/>
    <property type="molecule type" value="Genomic_DNA"/>
</dbReference>
<reference evidence="1" key="1">
    <citation type="submission" date="2011-11" db="EMBL/GenBank/DDBJ databases">
        <title>The Genome Sequence of Fusarium oxysporum PHW808.</title>
        <authorList>
            <consortium name="The Broad Institute Genome Sequencing Platform"/>
            <person name="Ma L.-J."/>
            <person name="Gale L.R."/>
            <person name="Schwartz D.C."/>
            <person name="Zhou S."/>
            <person name="Corby-Kistler H."/>
            <person name="Young S.K."/>
            <person name="Zeng Q."/>
            <person name="Gargeya S."/>
            <person name="Fitzgerald M."/>
            <person name="Haas B."/>
            <person name="Abouelleil A."/>
            <person name="Alvarado L."/>
            <person name="Arachchi H.M."/>
            <person name="Berlin A."/>
            <person name="Brown A."/>
            <person name="Chapman S.B."/>
            <person name="Chen Z."/>
            <person name="Dunbar C."/>
            <person name="Freedman E."/>
            <person name="Gearin G."/>
            <person name="Goldberg J."/>
            <person name="Griggs A."/>
            <person name="Gujja S."/>
            <person name="Heiman D."/>
            <person name="Howarth C."/>
            <person name="Larson L."/>
            <person name="Lui A."/>
            <person name="MacDonald P.J.P."/>
            <person name="Montmayeur A."/>
            <person name="Murphy C."/>
            <person name="Neiman D."/>
            <person name="Pearson M."/>
            <person name="Priest M."/>
            <person name="Roberts A."/>
            <person name="Saif S."/>
            <person name="Shea T."/>
            <person name="Shenoy N."/>
            <person name="Sisk P."/>
            <person name="Stolte C."/>
            <person name="Sykes S."/>
            <person name="Wortman J."/>
            <person name="Nusbaum C."/>
            <person name="Birren B."/>
        </authorList>
    </citation>
    <scope>NUCLEOTIDE SEQUENCE [LARGE SCALE GENOMIC DNA]</scope>
    <source>
        <strain evidence="1">54008</strain>
    </source>
</reference>
<sequence length="60" mass="6493">MTNQGPETQQIKRWLDIAGIKDMKQLAMLKDVPKAATAGLQALAVLLNRGGLQDTSAERS</sequence>
<name>X0H0S0_FUSOX</name>
<organism evidence="1">
    <name type="scientific">Fusarium oxysporum f. sp. conglutinans race 2 54008</name>
    <dbReference type="NCBI Taxonomy" id="1089457"/>
    <lineage>
        <taxon>Eukaryota</taxon>
        <taxon>Fungi</taxon>
        <taxon>Dikarya</taxon>
        <taxon>Ascomycota</taxon>
        <taxon>Pezizomycotina</taxon>
        <taxon>Sordariomycetes</taxon>
        <taxon>Hypocreomycetidae</taxon>
        <taxon>Hypocreales</taxon>
        <taxon>Nectriaceae</taxon>
        <taxon>Fusarium</taxon>
        <taxon>Fusarium oxysporum species complex</taxon>
    </lineage>
</organism>
<dbReference type="AlphaFoldDB" id="X0H0S0"/>
<proteinExistence type="predicted"/>
<accession>X0H0S0</accession>
<dbReference type="HOGENOM" id="CLU_2941842_0_0_1"/>
<reference evidence="1" key="2">
    <citation type="submission" date="2012-05" db="EMBL/GenBank/DDBJ databases">
        <title>The Genome Annotation of Fusarium oxysporum PHW808.</title>
        <authorList>
            <consortium name="The Broad Institute Genomics Platform"/>
            <person name="Ma L.-J."/>
            <person name="Corby-Kistler H."/>
            <person name="Broz K."/>
            <person name="Gale L.R."/>
            <person name="Jonkers W."/>
            <person name="O'Donnell K."/>
            <person name="Ploetz R."/>
            <person name="Steinberg C."/>
            <person name="Schwartz D.C."/>
            <person name="VanEtten H."/>
            <person name="Zhou S."/>
            <person name="Young S.K."/>
            <person name="Zeng Q."/>
            <person name="Gargeya S."/>
            <person name="Fitzgerald M."/>
            <person name="Abouelleil A."/>
            <person name="Alvarado L."/>
            <person name="Chapman S.B."/>
            <person name="Gainer-Dewar J."/>
            <person name="Goldberg J."/>
            <person name="Griggs A."/>
            <person name="Gujja S."/>
            <person name="Hansen M."/>
            <person name="Howarth C."/>
            <person name="Imamovic A."/>
            <person name="Ireland A."/>
            <person name="Larimer J."/>
            <person name="McCowan C."/>
            <person name="Murphy C."/>
            <person name="Pearson M."/>
            <person name="Poon T.W."/>
            <person name="Priest M."/>
            <person name="Roberts A."/>
            <person name="Saif S."/>
            <person name="Shea T."/>
            <person name="Sykes S."/>
            <person name="Wortman J."/>
            <person name="Nusbaum C."/>
            <person name="Birren B."/>
        </authorList>
    </citation>
    <scope>NUCLEOTIDE SEQUENCE</scope>
    <source>
        <strain evidence="1">54008</strain>
    </source>
</reference>